<dbReference type="Pfam" id="PF05380">
    <property type="entry name" value="Peptidase_A17"/>
    <property type="match status" value="1"/>
</dbReference>
<comment type="caution">
    <text evidence="1">The sequence shown here is derived from an EMBL/GenBank/DDBJ whole genome shotgun (WGS) entry which is preliminary data.</text>
</comment>
<dbReference type="EMBL" id="JAPWTJ010000878">
    <property type="protein sequence ID" value="KAJ8975109.1"/>
    <property type="molecule type" value="Genomic_DNA"/>
</dbReference>
<keyword evidence="2" id="KW-1185">Reference proteome</keyword>
<dbReference type="PANTHER" id="PTHR47331:SF5">
    <property type="entry name" value="RIBONUCLEASE H"/>
    <property type="match status" value="1"/>
</dbReference>
<name>A0ABQ9JAF8_9CUCU</name>
<evidence type="ECO:0000313" key="1">
    <source>
        <dbReference type="EMBL" id="KAJ8975109.1"/>
    </source>
</evidence>
<evidence type="ECO:0000313" key="2">
    <source>
        <dbReference type="Proteomes" id="UP001162164"/>
    </source>
</evidence>
<dbReference type="PANTHER" id="PTHR47331">
    <property type="entry name" value="PHD-TYPE DOMAIN-CONTAINING PROTEIN"/>
    <property type="match status" value="1"/>
</dbReference>
<gene>
    <name evidence="1" type="ORF">NQ317_017877</name>
</gene>
<dbReference type="Proteomes" id="UP001162164">
    <property type="component" value="Unassembled WGS sequence"/>
</dbReference>
<accession>A0ABQ9JAF8</accession>
<sequence>MAGSTDPNVNIHFGEKEETKTLGLYWSSNQDVLMYNITSSIYPTITKRTVLSDIARIFDPLGLLGPTIIKAKILLQKLWAERLSWDESLPADIDYRWRHFRNELHLLNDLKIPRHVVYDKAARIELHGFSDASIEAFGACVYIRSISMDGHCQISLVLAKSKVAPIKSVTIPRLELCGSLVLAQIVNKVKLSMSITFDEVYLWCDSSVALSWISTSPHLLQTFVGNRVSQIQSLTKPNQWRHIRSGDNPADIISRGIDPKDLLDCKLWWNGPSFLYNDESLWPDPLFLKVNDVPELRKTQMSFQINVAVPIVDFARFSKLSRLQRTVAYIKRFISNCKSQKDRQIGSLTSIELDNAKKALLKIAQQEYSYMQDLSYCYPH</sequence>
<proteinExistence type="predicted"/>
<reference evidence="1" key="1">
    <citation type="journal article" date="2023" name="Insect Mol. Biol.">
        <title>Genome sequencing provides insights into the evolution of gene families encoding plant cell wall-degrading enzymes in longhorned beetles.</title>
        <authorList>
            <person name="Shin N.R."/>
            <person name="Okamura Y."/>
            <person name="Kirsch R."/>
            <person name="Pauchet Y."/>
        </authorList>
    </citation>
    <scope>NUCLEOTIDE SEQUENCE</scope>
    <source>
        <strain evidence="1">MMC_N1</strain>
    </source>
</reference>
<organism evidence="1 2">
    <name type="scientific">Molorchus minor</name>
    <dbReference type="NCBI Taxonomy" id="1323400"/>
    <lineage>
        <taxon>Eukaryota</taxon>
        <taxon>Metazoa</taxon>
        <taxon>Ecdysozoa</taxon>
        <taxon>Arthropoda</taxon>
        <taxon>Hexapoda</taxon>
        <taxon>Insecta</taxon>
        <taxon>Pterygota</taxon>
        <taxon>Neoptera</taxon>
        <taxon>Endopterygota</taxon>
        <taxon>Coleoptera</taxon>
        <taxon>Polyphaga</taxon>
        <taxon>Cucujiformia</taxon>
        <taxon>Chrysomeloidea</taxon>
        <taxon>Cerambycidae</taxon>
        <taxon>Lamiinae</taxon>
        <taxon>Monochamini</taxon>
        <taxon>Molorchus</taxon>
    </lineage>
</organism>
<dbReference type="InterPro" id="IPR008042">
    <property type="entry name" value="Retrotrans_Pao"/>
</dbReference>
<protein>
    <submittedName>
        <fullName evidence="1">Uncharacterized protein</fullName>
    </submittedName>
</protein>